<dbReference type="InterPro" id="IPR037293">
    <property type="entry name" value="Gal_Oxidase_central_sf"/>
</dbReference>
<dbReference type="EMBL" id="AP027080">
    <property type="protein sequence ID" value="BDU72028.1"/>
    <property type="molecule type" value="Genomic_DNA"/>
</dbReference>
<keyword evidence="1" id="KW-0472">Membrane</keyword>
<organism evidence="2 3">
    <name type="scientific">Mesoterricola silvestris</name>
    <dbReference type="NCBI Taxonomy" id="2927979"/>
    <lineage>
        <taxon>Bacteria</taxon>
        <taxon>Pseudomonadati</taxon>
        <taxon>Acidobacteriota</taxon>
        <taxon>Holophagae</taxon>
        <taxon>Holophagales</taxon>
        <taxon>Holophagaceae</taxon>
        <taxon>Mesoterricola</taxon>
    </lineage>
</organism>
<keyword evidence="3" id="KW-1185">Reference proteome</keyword>
<evidence type="ECO:0000313" key="2">
    <source>
        <dbReference type="EMBL" id="BDU72028.1"/>
    </source>
</evidence>
<dbReference type="KEGG" id="msil:METEAL_12020"/>
<evidence type="ECO:0000256" key="1">
    <source>
        <dbReference type="SAM" id="Phobius"/>
    </source>
</evidence>
<keyword evidence="1" id="KW-1133">Transmembrane helix</keyword>
<keyword evidence="1" id="KW-0812">Transmembrane</keyword>
<evidence type="ECO:0000313" key="3">
    <source>
        <dbReference type="Proteomes" id="UP001238179"/>
    </source>
</evidence>
<feature type="transmembrane region" description="Helical" evidence="1">
    <location>
        <begin position="6"/>
        <end position="24"/>
    </location>
</feature>
<dbReference type="Proteomes" id="UP001238179">
    <property type="component" value="Chromosome"/>
</dbReference>
<dbReference type="InterPro" id="IPR015915">
    <property type="entry name" value="Kelch-typ_b-propeller"/>
</dbReference>
<accession>A0AA48GX88</accession>
<dbReference type="InterPro" id="IPR011043">
    <property type="entry name" value="Gal_Oxase/kelch_b-propeller"/>
</dbReference>
<dbReference type="Gene3D" id="2.120.10.80">
    <property type="entry name" value="Kelch-type beta propeller"/>
    <property type="match status" value="1"/>
</dbReference>
<dbReference type="SUPFAM" id="SSF50965">
    <property type="entry name" value="Galactose oxidase, central domain"/>
    <property type="match status" value="1"/>
</dbReference>
<reference evidence="3" key="1">
    <citation type="journal article" date="2023" name="Int. J. Syst. Evol. Microbiol.">
        <title>Mesoterricola silvestris gen. nov., sp. nov., Mesoterricola sediminis sp. nov., Geothrix oryzae sp. nov., Geothrix edaphica sp. nov., Geothrix rubra sp. nov., and Geothrix limicola sp. nov., six novel members of Acidobacteriota isolated from soils.</title>
        <authorList>
            <person name="Itoh H."/>
            <person name="Sugisawa Y."/>
            <person name="Mise K."/>
            <person name="Xu Z."/>
            <person name="Kuniyasu M."/>
            <person name="Ushijima N."/>
            <person name="Kawano K."/>
            <person name="Kobayashi E."/>
            <person name="Shiratori Y."/>
            <person name="Masuda Y."/>
            <person name="Senoo K."/>
        </authorList>
    </citation>
    <scope>NUCLEOTIDE SEQUENCE [LARGE SCALE GENOMIC DNA]</scope>
    <source>
        <strain evidence="3">W79</strain>
    </source>
</reference>
<gene>
    <name evidence="2" type="ORF">METEAL_12020</name>
</gene>
<sequence>MSPSRFLFAGPVLAGLLLVGMLLCPGIPRHGRRIPWQIEPAEVVTTVGERISLVPFQIDPSTSQPRGFRWSMEGPGPFGTISPEGLLAAPDTPGSFTVVATCRKDGTVLKVPVRICPAVKGWSTSMPSMGWGRSAPAVALLDGGGLLVAGQEDPRSSGGYRPGIAPPEHWNPLNQMWNPLPPMARPRNGFHLLPLSEGRALAVGGVGEDEAAVRGLEMFEPGPERFREVGGTLFEYQDPALAILRDGSVLVTGASPDEDLYRFRKEPGDVRAELLRWDPEAHSYQASPLSAPPGAYQKAVVLPSGRVLLVGFHSNALFDPGTGRFGNRLPFGGRHAFDDGQGRVLVVGPLGSNPNLFHVRQVDAEAGKTLHEWDVVASEGAAVVRLGDGRLLFAGGRFPTKDKADVVLFDPSSGLRAELAGLLHRRARATALLGQDGRALFIGGDLQSDLPTMIVERYEVQGAR</sequence>
<protein>
    <submittedName>
        <fullName evidence="2">Uncharacterized protein</fullName>
    </submittedName>
</protein>
<proteinExistence type="predicted"/>
<dbReference type="Gene3D" id="2.130.10.80">
    <property type="entry name" value="Galactose oxidase/kelch, beta-propeller"/>
    <property type="match status" value="1"/>
</dbReference>
<name>A0AA48GX88_9BACT</name>
<dbReference type="AlphaFoldDB" id="A0AA48GX88"/>